<dbReference type="Proteomes" id="UP000005837">
    <property type="component" value="Unassembled WGS sequence"/>
</dbReference>
<name>C0DV64_EIKCO</name>
<comment type="caution">
    <text evidence="1">The sequence shown here is derived from an EMBL/GenBank/DDBJ whole genome shotgun (WGS) entry which is preliminary data.</text>
</comment>
<dbReference type="AlphaFoldDB" id="C0DV64"/>
<dbReference type="EMBL" id="ACEA01000020">
    <property type="protein sequence ID" value="EEG24084.1"/>
    <property type="molecule type" value="Genomic_DNA"/>
</dbReference>
<dbReference type="HOGENOM" id="CLU_3061115_0_0_4"/>
<accession>C0DV64</accession>
<organism evidence="1 2">
    <name type="scientific">Eikenella corrodens ATCC 23834</name>
    <dbReference type="NCBI Taxonomy" id="546274"/>
    <lineage>
        <taxon>Bacteria</taxon>
        <taxon>Pseudomonadati</taxon>
        <taxon>Pseudomonadota</taxon>
        <taxon>Betaproteobacteria</taxon>
        <taxon>Neisseriales</taxon>
        <taxon>Neisseriaceae</taxon>
        <taxon>Eikenella</taxon>
    </lineage>
</organism>
<protein>
    <submittedName>
        <fullName evidence="1">Uncharacterized protein</fullName>
    </submittedName>
</protein>
<gene>
    <name evidence="1" type="ORF">EIKCOROL_01253</name>
</gene>
<proteinExistence type="predicted"/>
<reference evidence="1 2" key="1">
    <citation type="submission" date="2009-01" db="EMBL/GenBank/DDBJ databases">
        <authorList>
            <person name="Fulton L."/>
            <person name="Clifton S."/>
            <person name="Chinwalla A.T."/>
            <person name="Mitreva M."/>
            <person name="Sodergren E."/>
            <person name="Weinstock G."/>
            <person name="Clifton S."/>
            <person name="Dooling D.J."/>
            <person name="Fulton B."/>
            <person name="Minx P."/>
            <person name="Pepin K.H."/>
            <person name="Johnson M."/>
            <person name="Bhonagiri V."/>
            <person name="Nash W.E."/>
            <person name="Mardis E.R."/>
            <person name="Wilson R.K."/>
        </authorList>
    </citation>
    <scope>NUCLEOTIDE SEQUENCE [LARGE SCALE GENOMIC DNA]</scope>
    <source>
        <strain evidence="1 2">ATCC 23834</strain>
    </source>
</reference>
<sequence>MATEIFSPTNHAKSCKQAGRKLACCYCPEPSDKGYLKLSGSLTASVPHKTPNI</sequence>
<evidence type="ECO:0000313" key="1">
    <source>
        <dbReference type="EMBL" id="EEG24084.1"/>
    </source>
</evidence>
<evidence type="ECO:0000313" key="2">
    <source>
        <dbReference type="Proteomes" id="UP000005837"/>
    </source>
</evidence>